<evidence type="ECO:0000313" key="3">
    <source>
        <dbReference type="Proteomes" id="UP000192578"/>
    </source>
</evidence>
<protein>
    <submittedName>
        <fullName evidence="2">Uncharacterized protein</fullName>
    </submittedName>
</protein>
<comment type="caution">
    <text evidence="2">The sequence shown here is derived from an EMBL/GenBank/DDBJ whole genome shotgun (WGS) entry which is preliminary data.</text>
</comment>
<evidence type="ECO:0000256" key="1">
    <source>
        <dbReference type="SAM" id="Phobius"/>
    </source>
</evidence>
<sequence length="108" mass="11477">MIPFHNKRRVSTAQSHSGLFGALGNGLLLTTSFNVYRSASPTIGRSANVHILIMQMAAGWLISGLGFLLDDSLVFGSILGHSPSLSVCLASYLTVVLSAWLVGASHRH</sequence>
<reference evidence="3" key="1">
    <citation type="submission" date="2017-01" db="EMBL/GenBank/DDBJ databases">
        <title>Comparative genomics of anhydrobiosis in the tardigrade Hypsibius dujardini.</title>
        <authorList>
            <person name="Yoshida Y."/>
            <person name="Koutsovoulos G."/>
            <person name="Laetsch D."/>
            <person name="Stevens L."/>
            <person name="Kumar S."/>
            <person name="Horikawa D."/>
            <person name="Ishino K."/>
            <person name="Komine S."/>
            <person name="Tomita M."/>
            <person name="Blaxter M."/>
            <person name="Arakawa K."/>
        </authorList>
    </citation>
    <scope>NUCLEOTIDE SEQUENCE [LARGE SCALE GENOMIC DNA]</scope>
    <source>
        <strain evidence="3">Z151</strain>
    </source>
</reference>
<proteinExistence type="predicted"/>
<feature type="transmembrane region" description="Helical" evidence="1">
    <location>
        <begin position="48"/>
        <end position="69"/>
    </location>
</feature>
<dbReference type="AlphaFoldDB" id="A0A1W0WPD8"/>
<feature type="transmembrane region" description="Helical" evidence="1">
    <location>
        <begin position="81"/>
        <end position="102"/>
    </location>
</feature>
<name>A0A1W0WPD8_HYPEX</name>
<keyword evidence="1" id="KW-1133">Transmembrane helix</keyword>
<keyword evidence="1" id="KW-0472">Membrane</keyword>
<dbReference type="Proteomes" id="UP000192578">
    <property type="component" value="Unassembled WGS sequence"/>
</dbReference>
<gene>
    <name evidence="2" type="ORF">BV898_08788</name>
</gene>
<accession>A0A1W0WPD8</accession>
<dbReference type="EMBL" id="MTYJ01000066">
    <property type="protein sequence ID" value="OQV17071.1"/>
    <property type="molecule type" value="Genomic_DNA"/>
</dbReference>
<keyword evidence="1" id="KW-0812">Transmembrane</keyword>
<evidence type="ECO:0000313" key="2">
    <source>
        <dbReference type="EMBL" id="OQV17071.1"/>
    </source>
</evidence>
<organism evidence="2 3">
    <name type="scientific">Hypsibius exemplaris</name>
    <name type="common">Freshwater tardigrade</name>
    <dbReference type="NCBI Taxonomy" id="2072580"/>
    <lineage>
        <taxon>Eukaryota</taxon>
        <taxon>Metazoa</taxon>
        <taxon>Ecdysozoa</taxon>
        <taxon>Tardigrada</taxon>
        <taxon>Eutardigrada</taxon>
        <taxon>Parachela</taxon>
        <taxon>Hypsibioidea</taxon>
        <taxon>Hypsibiidae</taxon>
        <taxon>Hypsibius</taxon>
    </lineage>
</organism>
<keyword evidence="3" id="KW-1185">Reference proteome</keyword>